<reference evidence="1 2" key="1">
    <citation type="submission" date="2023-02" db="EMBL/GenBank/DDBJ databases">
        <title>Evolution of Hrp T3SS in non-pathogenic Pseudomonas fluorescens.</title>
        <authorList>
            <person name="Liao K."/>
            <person name="Wei H."/>
            <person name="Gu Y."/>
        </authorList>
    </citation>
    <scope>NUCLEOTIDE SEQUENCE [LARGE SCALE GENOMIC DNA]</scope>
    <source>
        <strain evidence="1 2">FP2043</strain>
    </source>
</reference>
<dbReference type="Proteomes" id="UP001236748">
    <property type="component" value="Chromosome"/>
</dbReference>
<organism evidence="1 2">
    <name type="scientific">Pseudomonas lurida</name>
    <dbReference type="NCBI Taxonomy" id="244566"/>
    <lineage>
        <taxon>Bacteria</taxon>
        <taxon>Pseudomonadati</taxon>
        <taxon>Pseudomonadota</taxon>
        <taxon>Gammaproteobacteria</taxon>
        <taxon>Pseudomonadales</taxon>
        <taxon>Pseudomonadaceae</taxon>
        <taxon>Pseudomonas</taxon>
    </lineage>
</organism>
<evidence type="ECO:0000313" key="2">
    <source>
        <dbReference type="Proteomes" id="UP001236748"/>
    </source>
</evidence>
<accession>A0ABY9FNI3</accession>
<protein>
    <recommendedName>
        <fullName evidence="3">Histidine kinase</fullName>
    </recommendedName>
</protein>
<dbReference type="RefSeq" id="WP_305387137.1">
    <property type="nucleotide sequence ID" value="NZ_CP117450.1"/>
</dbReference>
<dbReference type="EMBL" id="CP117450">
    <property type="protein sequence ID" value="WLH04850.1"/>
    <property type="molecule type" value="Genomic_DNA"/>
</dbReference>
<name>A0ABY9FNI3_9PSED</name>
<gene>
    <name evidence="1" type="ORF">PSH67_18565</name>
</gene>
<sequence length="185" mass="19949">MADSPWDMLSAVGTLAAVVVALGVSGHTAWANRRTEKDRSELAAAKMLSPIISLERKAGYLYAFFSFYEEESVPQHASALLAIQELEVMARAISIDDLYPLLHLKNHAAKRAARALGLIQTFSTDALATLLHPSWGVSSVRKVQYERWAGMLSEINDHLAVAVSACAEAASAGAPRPTPEEIHGP</sequence>
<keyword evidence="2" id="KW-1185">Reference proteome</keyword>
<evidence type="ECO:0008006" key="3">
    <source>
        <dbReference type="Google" id="ProtNLM"/>
    </source>
</evidence>
<proteinExistence type="predicted"/>
<evidence type="ECO:0000313" key="1">
    <source>
        <dbReference type="EMBL" id="WLH04850.1"/>
    </source>
</evidence>